<organism evidence="1 2">
    <name type="scientific">Vreelandella sulfidaeris</name>
    <dbReference type="NCBI Taxonomy" id="115553"/>
    <lineage>
        <taxon>Bacteria</taxon>
        <taxon>Pseudomonadati</taxon>
        <taxon>Pseudomonadota</taxon>
        <taxon>Gammaproteobacteria</taxon>
        <taxon>Oceanospirillales</taxon>
        <taxon>Halomonadaceae</taxon>
        <taxon>Vreelandella</taxon>
    </lineage>
</organism>
<name>A0A455U3K1_9GAMM</name>
<protein>
    <submittedName>
        <fullName evidence="1">Uncharacterized protein</fullName>
    </submittedName>
</protein>
<gene>
    <name evidence="1" type="ORF">HSBAA_03840</name>
</gene>
<dbReference type="EMBL" id="AP019514">
    <property type="protein sequence ID" value="BBI59078.1"/>
    <property type="molecule type" value="Genomic_DNA"/>
</dbReference>
<reference evidence="1 2" key="1">
    <citation type="journal article" date="2019" name="Microbiol. Resour. Announc.">
        <title>Complete Genome Sequence of Halomonas sulfidaeris Strain Esulfide1 Isolated from a Metal Sulfide Rock at a Depth of 2,200 Meters, Obtained Using Nanopore Sequencing.</title>
        <authorList>
            <person name="Saito M."/>
            <person name="Nishigata A."/>
            <person name="Galipon J."/>
            <person name="Arakawa K."/>
        </authorList>
    </citation>
    <scope>NUCLEOTIDE SEQUENCE [LARGE SCALE GENOMIC DNA]</scope>
    <source>
        <strain evidence="1 2">ATCC BAA-803</strain>
    </source>
</reference>
<sequence>MDVAMNMHEYGDMHLDIFTLDTQGITVREDALAIEEALEIRLAGPSQLSLCERQATTGN</sequence>
<proteinExistence type="predicted"/>
<evidence type="ECO:0000313" key="2">
    <source>
        <dbReference type="Proteomes" id="UP000320231"/>
    </source>
</evidence>
<dbReference type="Proteomes" id="UP000320231">
    <property type="component" value="Chromosome"/>
</dbReference>
<dbReference type="AlphaFoldDB" id="A0A455U3K1"/>
<evidence type="ECO:0000313" key="1">
    <source>
        <dbReference type="EMBL" id="BBI59078.1"/>
    </source>
</evidence>
<dbReference type="KEGG" id="hsr:HSBAA_03840"/>
<accession>A0A455U3K1</accession>